<evidence type="ECO:0000259" key="1">
    <source>
        <dbReference type="Pfam" id="PF00582"/>
    </source>
</evidence>
<protein>
    <submittedName>
        <fullName evidence="2">Universal stress protein</fullName>
    </submittedName>
</protein>
<organism evidence="2 3">
    <name type="scientific">Streptomyces cylindrosporus</name>
    <dbReference type="NCBI Taxonomy" id="2927583"/>
    <lineage>
        <taxon>Bacteria</taxon>
        <taxon>Bacillati</taxon>
        <taxon>Actinomycetota</taxon>
        <taxon>Actinomycetes</taxon>
        <taxon>Kitasatosporales</taxon>
        <taxon>Streptomycetaceae</taxon>
        <taxon>Streptomyces</taxon>
    </lineage>
</organism>
<dbReference type="EMBL" id="JALDAY010000013">
    <property type="protein sequence ID" value="MCI3276721.1"/>
    <property type="molecule type" value="Genomic_DNA"/>
</dbReference>
<evidence type="ECO:0000313" key="2">
    <source>
        <dbReference type="EMBL" id="MCI3276721.1"/>
    </source>
</evidence>
<reference evidence="2" key="1">
    <citation type="submission" date="2022-03" db="EMBL/GenBank/DDBJ databases">
        <title>Streptomyces 7R015 and 7R016 isolated from Barleria lupulina in Thailand.</title>
        <authorList>
            <person name="Kanchanasin P."/>
            <person name="Phongsopitanun W."/>
            <person name="Tanasupawat S."/>
        </authorList>
    </citation>
    <scope>NUCLEOTIDE SEQUENCE</scope>
    <source>
        <strain evidence="2">7R015</strain>
    </source>
</reference>
<feature type="domain" description="UspA" evidence="1">
    <location>
        <begin position="1"/>
        <end position="22"/>
    </location>
</feature>
<name>A0ABS9YLJ9_9ACTN</name>
<dbReference type="SUPFAM" id="SSF52402">
    <property type="entry name" value="Adenine nucleotide alpha hydrolases-like"/>
    <property type="match status" value="1"/>
</dbReference>
<dbReference type="InterPro" id="IPR014729">
    <property type="entry name" value="Rossmann-like_a/b/a_fold"/>
</dbReference>
<evidence type="ECO:0000313" key="3">
    <source>
        <dbReference type="Proteomes" id="UP001165269"/>
    </source>
</evidence>
<proteinExistence type="predicted"/>
<dbReference type="InterPro" id="IPR006016">
    <property type="entry name" value="UspA"/>
</dbReference>
<sequence length="26" mass="2770">MLLGSVSHHCVHHAMCPVLVVRADSA</sequence>
<gene>
    <name evidence="2" type="ORF">MQP27_37170</name>
</gene>
<dbReference type="Proteomes" id="UP001165269">
    <property type="component" value="Unassembled WGS sequence"/>
</dbReference>
<keyword evidence="3" id="KW-1185">Reference proteome</keyword>
<comment type="caution">
    <text evidence="2">The sequence shown here is derived from an EMBL/GenBank/DDBJ whole genome shotgun (WGS) entry which is preliminary data.</text>
</comment>
<dbReference type="Gene3D" id="3.40.50.620">
    <property type="entry name" value="HUPs"/>
    <property type="match status" value="1"/>
</dbReference>
<dbReference type="Pfam" id="PF00582">
    <property type="entry name" value="Usp"/>
    <property type="match status" value="1"/>
</dbReference>
<accession>A0ABS9YLJ9</accession>